<keyword evidence="11 13" id="KW-0472">Membrane</keyword>
<evidence type="ECO:0000256" key="13">
    <source>
        <dbReference type="SAM" id="Phobius"/>
    </source>
</evidence>
<feature type="transmembrane region" description="Helical" evidence="13">
    <location>
        <begin position="202"/>
        <end position="224"/>
    </location>
</feature>
<dbReference type="GO" id="GO:0020037">
    <property type="term" value="F:heme binding"/>
    <property type="evidence" value="ECO:0007669"/>
    <property type="project" value="TreeGrafter"/>
</dbReference>
<evidence type="ECO:0000313" key="15">
    <source>
        <dbReference type="EMBL" id="KPB02247.1"/>
    </source>
</evidence>
<evidence type="ECO:0000256" key="7">
    <source>
        <dbReference type="ARBA" id="ARBA00022723"/>
    </source>
</evidence>
<dbReference type="EMBL" id="JXMU01000003">
    <property type="protein sequence ID" value="KPB02247.1"/>
    <property type="molecule type" value="Genomic_DNA"/>
</dbReference>
<organism evidence="15 16">
    <name type="scientific">Ahrensia marina</name>
    <dbReference type="NCBI Taxonomy" id="1514904"/>
    <lineage>
        <taxon>Bacteria</taxon>
        <taxon>Pseudomonadati</taxon>
        <taxon>Pseudomonadota</taxon>
        <taxon>Alphaproteobacteria</taxon>
        <taxon>Hyphomicrobiales</taxon>
        <taxon>Ahrensiaceae</taxon>
        <taxon>Ahrensia</taxon>
    </lineage>
</organism>
<dbReference type="SUPFAM" id="SSF101874">
    <property type="entry name" value="YceI-like"/>
    <property type="match status" value="1"/>
</dbReference>
<feature type="transmembrane region" description="Helical" evidence="13">
    <location>
        <begin position="59"/>
        <end position="76"/>
    </location>
</feature>
<dbReference type="SMART" id="SM00867">
    <property type="entry name" value="YceI"/>
    <property type="match status" value="1"/>
</dbReference>
<comment type="caution">
    <text evidence="15">The sequence shown here is derived from an EMBL/GenBank/DDBJ whole genome shotgun (WGS) entry which is preliminary data.</text>
</comment>
<dbReference type="SUPFAM" id="SSF81342">
    <property type="entry name" value="Transmembrane di-heme cytochromes"/>
    <property type="match status" value="1"/>
</dbReference>
<proteinExistence type="inferred from homology"/>
<evidence type="ECO:0000256" key="2">
    <source>
        <dbReference type="ARBA" id="ARBA00004651"/>
    </source>
</evidence>
<comment type="subcellular location">
    <subcellularLocation>
        <location evidence="2">Cell membrane</location>
        <topology evidence="2">Multi-pass membrane protein</topology>
    </subcellularLocation>
</comment>
<dbReference type="STRING" id="1514904.SU32_02945"/>
<evidence type="ECO:0000313" key="16">
    <source>
        <dbReference type="Proteomes" id="UP000038011"/>
    </source>
</evidence>
<evidence type="ECO:0000256" key="6">
    <source>
        <dbReference type="ARBA" id="ARBA00022692"/>
    </source>
</evidence>
<dbReference type="GO" id="GO:0009055">
    <property type="term" value="F:electron transfer activity"/>
    <property type="evidence" value="ECO:0007669"/>
    <property type="project" value="InterPro"/>
</dbReference>
<dbReference type="Pfam" id="PF01292">
    <property type="entry name" value="Ni_hydr_CYTB"/>
    <property type="match status" value="1"/>
</dbReference>
<dbReference type="InterPro" id="IPR011577">
    <property type="entry name" value="Cyt_b561_bac/Ni-Hgenase"/>
</dbReference>
<dbReference type="Proteomes" id="UP000038011">
    <property type="component" value="Unassembled WGS sequence"/>
</dbReference>
<accession>A0A0M9GNS7</accession>
<feature type="transmembrane region" description="Helical" evidence="13">
    <location>
        <begin position="16"/>
        <end position="38"/>
    </location>
</feature>
<sequence length="413" mass="45426">MALTNTKERYGSVAQIFHWLTALLILGLLIVGTFMNYLPEGNSNEIARKVFVFSMHKTLGVLVLLIALLRIGWAFINPRPAPLHPERKMETFAAETVHWTLYIAILAMPVTGILYHASSTGFAPIWWPFGQTLFFVPQNENLAKIFSAMHWILALGVTLILIAHIGGALKHLIIDKDVTVDRMVPGKLSEDFKLSRRDAKHLPSGLAAFVAVIMVSAALGIVGFNASAKSEARNNEAQAQISNANADVEGEAVWKVIAEQSSLKIRIQQLGSPVEGQFSNWDAQINFDPDNLETAFVDARIAVESLQIGTVSDQAKSADFLNVAEHKQARFTSSEFRHLGGDEYEAVGTLEIAGVAKPFTLQFKLSIQDDLANMTAITRVNRMDFGVGAEKYANEDSVAFPVEIIINLVAQRQ</sequence>
<keyword evidence="5" id="KW-0349">Heme</keyword>
<dbReference type="GO" id="GO:0005886">
    <property type="term" value="C:plasma membrane"/>
    <property type="evidence" value="ECO:0007669"/>
    <property type="project" value="UniProtKB-SubCell"/>
</dbReference>
<keyword evidence="7" id="KW-0479">Metal-binding</keyword>
<evidence type="ECO:0000256" key="3">
    <source>
        <dbReference type="ARBA" id="ARBA00022448"/>
    </source>
</evidence>
<comment type="similarity">
    <text evidence="12">Belongs to the cytochrome b561 family.</text>
</comment>
<reference evidence="15 16" key="1">
    <citation type="submission" date="2015-01" db="EMBL/GenBank/DDBJ databases">
        <title>Ahrensia donghaiensis sp. nov., a novel dimethylsulphoniopropionate-cleavage bacterium isolated from seawater and emended descriptions of the genus Ahrensia and Ahrensia kielensis.</title>
        <authorList>
            <person name="Liu J."/>
        </authorList>
    </citation>
    <scope>NUCLEOTIDE SEQUENCE [LARGE SCALE GENOMIC DNA]</scope>
    <source>
        <strain evidence="15 16">LZD062</strain>
    </source>
</reference>
<evidence type="ECO:0000256" key="9">
    <source>
        <dbReference type="ARBA" id="ARBA00022989"/>
    </source>
</evidence>
<keyword evidence="16" id="KW-1185">Reference proteome</keyword>
<keyword evidence="4" id="KW-1003">Cell membrane</keyword>
<feature type="domain" description="Lipid/polyisoprenoid-binding YceI-like" evidence="14">
    <location>
        <begin position="253"/>
        <end position="411"/>
    </location>
</feature>
<dbReference type="GO" id="GO:0046872">
    <property type="term" value="F:metal ion binding"/>
    <property type="evidence" value="ECO:0007669"/>
    <property type="project" value="UniProtKB-KW"/>
</dbReference>
<evidence type="ECO:0000256" key="10">
    <source>
        <dbReference type="ARBA" id="ARBA00023004"/>
    </source>
</evidence>
<dbReference type="Gene3D" id="1.20.950.20">
    <property type="entry name" value="Transmembrane di-heme cytochromes, Chain C"/>
    <property type="match status" value="1"/>
</dbReference>
<dbReference type="OrthoDB" id="1247465at2"/>
<evidence type="ECO:0000256" key="4">
    <source>
        <dbReference type="ARBA" id="ARBA00022475"/>
    </source>
</evidence>
<keyword evidence="6 13" id="KW-0812">Transmembrane</keyword>
<keyword evidence="8" id="KW-0249">Electron transport</keyword>
<gene>
    <name evidence="15" type="ORF">SU32_02945</name>
</gene>
<dbReference type="InterPro" id="IPR052168">
    <property type="entry name" value="Cytochrome_b561_oxidase"/>
</dbReference>
<comment type="cofactor">
    <cofactor evidence="1">
        <name>heme b</name>
        <dbReference type="ChEBI" id="CHEBI:60344"/>
    </cofactor>
</comment>
<evidence type="ECO:0000259" key="14">
    <source>
        <dbReference type="SMART" id="SM00867"/>
    </source>
</evidence>
<keyword evidence="10" id="KW-0408">Iron</keyword>
<evidence type="ECO:0000256" key="1">
    <source>
        <dbReference type="ARBA" id="ARBA00001970"/>
    </source>
</evidence>
<evidence type="ECO:0000256" key="11">
    <source>
        <dbReference type="ARBA" id="ARBA00023136"/>
    </source>
</evidence>
<protein>
    <recommendedName>
        <fullName evidence="14">Lipid/polyisoprenoid-binding YceI-like domain-containing protein</fullName>
    </recommendedName>
</protein>
<dbReference type="PATRIC" id="fig|1514904.3.peg.2289"/>
<keyword evidence="3" id="KW-0813">Transport</keyword>
<dbReference type="Pfam" id="PF04264">
    <property type="entry name" value="YceI"/>
    <property type="match status" value="1"/>
</dbReference>
<dbReference type="InterPro" id="IPR016174">
    <property type="entry name" value="Di-haem_cyt_TM"/>
</dbReference>
<dbReference type="AlphaFoldDB" id="A0A0M9GNS7"/>
<dbReference type="RefSeq" id="WP_053997850.1">
    <property type="nucleotide sequence ID" value="NZ_JXMU01000003.1"/>
</dbReference>
<dbReference type="Gene3D" id="2.40.128.110">
    <property type="entry name" value="Lipid/polyisoprenoid-binding, YceI-like"/>
    <property type="match status" value="1"/>
</dbReference>
<evidence type="ECO:0000256" key="8">
    <source>
        <dbReference type="ARBA" id="ARBA00022982"/>
    </source>
</evidence>
<evidence type="ECO:0000256" key="5">
    <source>
        <dbReference type="ARBA" id="ARBA00022617"/>
    </source>
</evidence>
<feature type="transmembrane region" description="Helical" evidence="13">
    <location>
        <begin position="151"/>
        <end position="173"/>
    </location>
</feature>
<dbReference type="InterPro" id="IPR007372">
    <property type="entry name" value="Lipid/polyisoprenoid-bd_YceI"/>
</dbReference>
<dbReference type="GO" id="GO:0022904">
    <property type="term" value="P:respiratory electron transport chain"/>
    <property type="evidence" value="ECO:0007669"/>
    <property type="project" value="InterPro"/>
</dbReference>
<dbReference type="PANTHER" id="PTHR30529">
    <property type="entry name" value="CYTOCHROME B561"/>
    <property type="match status" value="1"/>
</dbReference>
<dbReference type="InterPro" id="IPR036761">
    <property type="entry name" value="TTHA0802/YceI-like_sf"/>
</dbReference>
<feature type="transmembrane region" description="Helical" evidence="13">
    <location>
        <begin position="96"/>
        <end position="115"/>
    </location>
</feature>
<evidence type="ECO:0000256" key="12">
    <source>
        <dbReference type="ARBA" id="ARBA00037975"/>
    </source>
</evidence>
<keyword evidence="9 13" id="KW-1133">Transmembrane helix</keyword>
<name>A0A0M9GNS7_9HYPH</name>
<dbReference type="PANTHER" id="PTHR30529:SF1">
    <property type="entry name" value="CYTOCHROME B561 HOMOLOG 2"/>
    <property type="match status" value="1"/>
</dbReference>